<dbReference type="Pfam" id="PF01557">
    <property type="entry name" value="FAA_hydrolase"/>
    <property type="match status" value="1"/>
</dbReference>
<accession>A0ABS4KCK8</accession>
<dbReference type="InterPro" id="IPR011234">
    <property type="entry name" value="Fumarylacetoacetase-like_C"/>
</dbReference>
<dbReference type="Proteomes" id="UP001519308">
    <property type="component" value="Unassembled WGS sequence"/>
</dbReference>
<evidence type="ECO:0000256" key="1">
    <source>
        <dbReference type="ARBA" id="ARBA00010211"/>
    </source>
</evidence>
<dbReference type="PANTHER" id="PTHR42796:SF4">
    <property type="entry name" value="FUMARYLACETOACETATE HYDROLASE DOMAIN-CONTAINING PROTEIN 2A"/>
    <property type="match status" value="1"/>
</dbReference>
<evidence type="ECO:0000313" key="4">
    <source>
        <dbReference type="EMBL" id="MBP2024349.1"/>
    </source>
</evidence>
<dbReference type="Gene3D" id="3.90.850.10">
    <property type="entry name" value="Fumarylacetoacetase-like, C-terminal domain"/>
    <property type="match status" value="1"/>
</dbReference>
<dbReference type="InterPro" id="IPR051121">
    <property type="entry name" value="FAH"/>
</dbReference>
<comment type="caution">
    <text evidence="4">The sequence shown here is derived from an EMBL/GenBank/DDBJ whole genome shotgun (WGS) entry which is preliminary data.</text>
</comment>
<proteinExistence type="inferred from homology"/>
<reference evidence="4 5" key="1">
    <citation type="submission" date="2021-03" db="EMBL/GenBank/DDBJ databases">
        <title>Genomic Encyclopedia of Type Strains, Phase IV (KMG-IV): sequencing the most valuable type-strain genomes for metagenomic binning, comparative biology and taxonomic classification.</title>
        <authorList>
            <person name="Goeker M."/>
        </authorList>
    </citation>
    <scope>NUCLEOTIDE SEQUENCE [LARGE SCALE GENOMIC DNA]</scope>
    <source>
        <strain evidence="4 5">DSM 28650</strain>
    </source>
</reference>
<dbReference type="PANTHER" id="PTHR42796">
    <property type="entry name" value="FUMARYLACETOACETATE HYDROLASE DOMAIN-CONTAINING PROTEIN 2A-RELATED"/>
    <property type="match status" value="1"/>
</dbReference>
<keyword evidence="2" id="KW-0479">Metal-binding</keyword>
<protein>
    <submittedName>
        <fullName evidence="4">2-keto-4-pentenoate hydratase/2-oxohepta-3-ene-1,7-dioic acid hydratase in catechol pathway</fullName>
    </submittedName>
</protein>
<dbReference type="InterPro" id="IPR036663">
    <property type="entry name" value="Fumarylacetoacetase_C_sf"/>
</dbReference>
<name>A0ABS4KCK8_9CLOT</name>
<gene>
    <name evidence="4" type="ORF">J2Z44_004217</name>
</gene>
<sequence length="287" mass="31943">MKFVNFKLKDKIRLGIKCEKGIIDVKQAADDYFLEAPTTINQVILNGEKGKLQLKELMKKDVEILKEESITFAPCIINPEKILCVGLNYLSHSKECNLEIPTSPVIFSKFNNSLGAHNQHIVLPKTAEKFDYEAELVIVIGKEGTNISKEEAPSYIFGYTIGNDLSARDLQFRSGQWLLGKTCDGFAPIGPYLVSAEEIDCNNLEVSCRVNGSLRQCGNTSDMIFDCSTIVSYISQYMTLKPGDIIFTGTPSGVILGYKEQEQQWLKAGDEIVVTIENIGSLRNVLK</sequence>
<evidence type="ECO:0000259" key="3">
    <source>
        <dbReference type="Pfam" id="PF01557"/>
    </source>
</evidence>
<organism evidence="4 5">
    <name type="scientific">Clostridium punense</name>
    <dbReference type="NCBI Taxonomy" id="1054297"/>
    <lineage>
        <taxon>Bacteria</taxon>
        <taxon>Bacillati</taxon>
        <taxon>Bacillota</taxon>
        <taxon>Clostridia</taxon>
        <taxon>Eubacteriales</taxon>
        <taxon>Clostridiaceae</taxon>
        <taxon>Clostridium</taxon>
    </lineage>
</organism>
<dbReference type="RefSeq" id="WP_021282323.1">
    <property type="nucleotide sequence ID" value="NZ_JAGGLL010000063.1"/>
</dbReference>
<feature type="domain" description="Fumarylacetoacetase-like C-terminal" evidence="3">
    <location>
        <begin position="81"/>
        <end position="286"/>
    </location>
</feature>
<keyword evidence="5" id="KW-1185">Reference proteome</keyword>
<dbReference type="EMBL" id="JAGGLL010000063">
    <property type="protein sequence ID" value="MBP2024349.1"/>
    <property type="molecule type" value="Genomic_DNA"/>
</dbReference>
<evidence type="ECO:0000256" key="2">
    <source>
        <dbReference type="ARBA" id="ARBA00022723"/>
    </source>
</evidence>
<evidence type="ECO:0000313" key="5">
    <source>
        <dbReference type="Proteomes" id="UP001519308"/>
    </source>
</evidence>
<comment type="similarity">
    <text evidence="1">Belongs to the FAH family.</text>
</comment>
<dbReference type="SUPFAM" id="SSF56529">
    <property type="entry name" value="FAH"/>
    <property type="match status" value="1"/>
</dbReference>